<dbReference type="CDD" id="cd01561">
    <property type="entry name" value="CBS_like"/>
    <property type="match status" value="1"/>
</dbReference>
<proteinExistence type="predicted"/>
<comment type="subcellular location">
    <subcellularLocation>
        <location evidence="2">Mitochondrion</location>
    </subcellularLocation>
</comment>
<dbReference type="GO" id="GO:0003941">
    <property type="term" value="F:L-serine ammonia-lyase activity"/>
    <property type="evidence" value="ECO:0007669"/>
    <property type="project" value="UniProtKB-EC"/>
</dbReference>
<dbReference type="InterPro" id="IPR050214">
    <property type="entry name" value="Cys_Synth/Cystath_Beta-Synth"/>
</dbReference>
<evidence type="ECO:0000256" key="10">
    <source>
        <dbReference type="ARBA" id="ARBA00049406"/>
    </source>
</evidence>
<dbReference type="PROSITE" id="PS00165">
    <property type="entry name" value="DEHYDRATASE_SER_THR"/>
    <property type="match status" value="1"/>
</dbReference>
<dbReference type="Gene3D" id="3.40.50.1100">
    <property type="match status" value="2"/>
</dbReference>
<dbReference type="AlphaFoldDB" id="A0A814NJN2"/>
<evidence type="ECO:0000256" key="16">
    <source>
        <dbReference type="ARBA" id="ARBA00081847"/>
    </source>
</evidence>
<evidence type="ECO:0000313" key="18">
    <source>
        <dbReference type="EMBL" id="CAF1092848.1"/>
    </source>
</evidence>
<dbReference type="EMBL" id="CAJNOJ010000094">
    <property type="protein sequence ID" value="CAF1092848.1"/>
    <property type="molecule type" value="Genomic_DNA"/>
</dbReference>
<feature type="domain" description="Tryptophan synthase beta chain-like PALP" evidence="17">
    <location>
        <begin position="31"/>
        <end position="322"/>
    </location>
</feature>
<evidence type="ECO:0000313" key="19">
    <source>
        <dbReference type="Proteomes" id="UP000663852"/>
    </source>
</evidence>
<evidence type="ECO:0000256" key="14">
    <source>
        <dbReference type="ARBA" id="ARBA00078262"/>
    </source>
</evidence>
<comment type="pathway">
    <text evidence="3">Amino-acid biosynthesis; L-cysteine biosynthesis; L-cysteine from L-serine: step 2/2.</text>
</comment>
<keyword evidence="6" id="KW-0808">Transferase</keyword>
<evidence type="ECO:0000256" key="13">
    <source>
        <dbReference type="ARBA" id="ARBA00072087"/>
    </source>
</evidence>
<evidence type="ECO:0000256" key="5">
    <source>
        <dbReference type="ARBA" id="ARBA00022605"/>
    </source>
</evidence>
<dbReference type="SUPFAM" id="SSF53686">
    <property type="entry name" value="Tryptophan synthase beta subunit-like PLP-dependent enzymes"/>
    <property type="match status" value="1"/>
</dbReference>
<dbReference type="GO" id="GO:0016740">
    <property type="term" value="F:transferase activity"/>
    <property type="evidence" value="ECO:0007669"/>
    <property type="project" value="UniProtKB-KW"/>
</dbReference>
<accession>A0A814NJN2</accession>
<dbReference type="Pfam" id="PF00291">
    <property type="entry name" value="PALP"/>
    <property type="match status" value="1"/>
</dbReference>
<keyword evidence="7" id="KW-0663">Pyridoxal phosphate</keyword>
<dbReference type="GO" id="GO:0005739">
    <property type="term" value="C:mitochondrion"/>
    <property type="evidence" value="ECO:0007669"/>
    <property type="project" value="UniProtKB-SubCell"/>
</dbReference>
<evidence type="ECO:0000256" key="11">
    <source>
        <dbReference type="ARBA" id="ARBA00050981"/>
    </source>
</evidence>
<dbReference type="NCBIfam" id="NF007989">
    <property type="entry name" value="PRK10717.1"/>
    <property type="match status" value="1"/>
</dbReference>
<dbReference type="Proteomes" id="UP000663852">
    <property type="component" value="Unassembled WGS sequence"/>
</dbReference>
<keyword evidence="5" id="KW-0028">Amino-acid biosynthesis</keyword>
<comment type="caution">
    <text evidence="18">The sequence shown here is derived from an EMBL/GenBank/DDBJ whole genome shotgun (WGS) entry which is preliminary data.</text>
</comment>
<dbReference type="FunFam" id="3.40.50.1100:FF:000011">
    <property type="entry name" value="Cysteine synthase (o-acetylserine)"/>
    <property type="match status" value="1"/>
</dbReference>
<comment type="cofactor">
    <cofactor evidence="1">
        <name>pyridoxal 5'-phosphate</name>
        <dbReference type="ChEBI" id="CHEBI:597326"/>
    </cofactor>
</comment>
<name>A0A814NJN2_ADIRI</name>
<organism evidence="18 19">
    <name type="scientific">Adineta ricciae</name>
    <name type="common">Rotifer</name>
    <dbReference type="NCBI Taxonomy" id="249248"/>
    <lineage>
        <taxon>Eukaryota</taxon>
        <taxon>Metazoa</taxon>
        <taxon>Spiralia</taxon>
        <taxon>Gnathifera</taxon>
        <taxon>Rotifera</taxon>
        <taxon>Eurotatoria</taxon>
        <taxon>Bdelloidea</taxon>
        <taxon>Adinetida</taxon>
        <taxon>Adinetidae</taxon>
        <taxon>Adineta</taxon>
    </lineage>
</organism>
<keyword evidence="8" id="KW-0809">Transit peptide</keyword>
<dbReference type="InterPro" id="IPR001216">
    <property type="entry name" value="P-phosphate_BS"/>
</dbReference>
<dbReference type="InterPro" id="IPR036052">
    <property type="entry name" value="TrpB-like_PALP_sf"/>
</dbReference>
<dbReference type="GO" id="GO:0030170">
    <property type="term" value="F:pyridoxal phosphate binding"/>
    <property type="evidence" value="ECO:0007669"/>
    <property type="project" value="InterPro"/>
</dbReference>
<dbReference type="PROSITE" id="PS00901">
    <property type="entry name" value="CYS_SYNTHASE"/>
    <property type="match status" value="1"/>
</dbReference>
<evidence type="ECO:0000256" key="15">
    <source>
        <dbReference type="ARBA" id="ARBA00079147"/>
    </source>
</evidence>
<dbReference type="OrthoDB" id="10259545at2759"/>
<reference evidence="18" key="1">
    <citation type="submission" date="2021-02" db="EMBL/GenBank/DDBJ databases">
        <authorList>
            <person name="Nowell W R."/>
        </authorList>
    </citation>
    <scope>NUCLEOTIDE SEQUENCE</scope>
</reference>
<dbReference type="GO" id="GO:0006535">
    <property type="term" value="P:cysteine biosynthetic process from serine"/>
    <property type="evidence" value="ECO:0007669"/>
    <property type="project" value="InterPro"/>
</dbReference>
<keyword evidence="9" id="KW-0496">Mitochondrion</keyword>
<evidence type="ECO:0000256" key="12">
    <source>
        <dbReference type="ARBA" id="ARBA00058228"/>
    </source>
</evidence>
<evidence type="ECO:0000259" key="17">
    <source>
        <dbReference type="Pfam" id="PF00291"/>
    </source>
</evidence>
<dbReference type="PANTHER" id="PTHR10314">
    <property type="entry name" value="CYSTATHIONINE BETA-SYNTHASE"/>
    <property type="match status" value="1"/>
</dbReference>
<comment type="function">
    <text evidence="12">Catalyzes the conversion of O-succinyl-L-serine into cysteine, the last step in the cysteine biosynthesis pathway. Can also use O-acetyl-L-serine.</text>
</comment>
<evidence type="ECO:0000256" key="2">
    <source>
        <dbReference type="ARBA" id="ARBA00004173"/>
    </source>
</evidence>
<dbReference type="EC" id="4.3.1.17" evidence="4"/>
<comment type="catalytic activity">
    <reaction evidence="10">
        <text>L-serine = pyruvate + NH4(+)</text>
        <dbReference type="Rhea" id="RHEA:19169"/>
        <dbReference type="ChEBI" id="CHEBI:15361"/>
        <dbReference type="ChEBI" id="CHEBI:28938"/>
        <dbReference type="ChEBI" id="CHEBI:33384"/>
        <dbReference type="EC" id="4.3.1.17"/>
    </reaction>
</comment>
<protein>
    <recommendedName>
        <fullName evidence="13">Cysteine synthase 1</fullName>
        <ecNumber evidence="4">4.3.1.17</ecNumber>
    </recommendedName>
    <alternativeName>
        <fullName evidence="14">O-acetylserine (thiol)-lyase 1</fullName>
    </alternativeName>
    <alternativeName>
        <fullName evidence="15">O-acetylserine sulfhydrylase 1</fullName>
    </alternativeName>
    <alternativeName>
        <fullName evidence="16">O-succinylserine sulfhydrylase</fullName>
    </alternativeName>
</protein>
<dbReference type="InterPro" id="IPR001926">
    <property type="entry name" value="TrpB-like_PALP"/>
</dbReference>
<gene>
    <name evidence="18" type="ORF">EDS130_LOCUS19573</name>
</gene>
<evidence type="ECO:0000256" key="4">
    <source>
        <dbReference type="ARBA" id="ARBA00012093"/>
    </source>
</evidence>
<evidence type="ECO:0000256" key="8">
    <source>
        <dbReference type="ARBA" id="ARBA00022946"/>
    </source>
</evidence>
<evidence type="ECO:0000256" key="7">
    <source>
        <dbReference type="ARBA" id="ARBA00022898"/>
    </source>
</evidence>
<sequence>MLTSTVIHQSRRSLSKNASSVARILEGFRGTVGNTPLIRLPKLSKETGCNILVKAEYLNPGGSIKDRAAFFLIQDALDKNLIKDGATIVEGTAGNTGIGLAHICNALGFKCVIFMPDNQSKEKIDLLRLLGAKVTTVPVVAFTDPNNYNHHAKRYADERDNALWTNQFDNRANRQGHYVSTGPEIWTQTNGKVDAVVMSTGTGGTLAGISMYLKEKNKNIRTVLADPPGSVLYHYIKSGKLDRTDGSSITEGLNILGKDLNLYAPIDESLFISDQDSVNMVYKLLCEEGFFVGASSGLNVAAAVELSKSMPKGSTIVTCICDNGQKYYNRLFNKAELSKRGTTSISIQFHVEHSIHLGLLERIPAPYQKIIP</sequence>
<evidence type="ECO:0000256" key="1">
    <source>
        <dbReference type="ARBA" id="ARBA00001933"/>
    </source>
</evidence>
<comment type="catalytic activity">
    <reaction evidence="11">
        <text>O-succinyl-L-serine + hydrogen sulfide = L-cysteine + succinate</text>
        <dbReference type="Rhea" id="RHEA:53816"/>
        <dbReference type="ChEBI" id="CHEBI:29919"/>
        <dbReference type="ChEBI" id="CHEBI:30031"/>
        <dbReference type="ChEBI" id="CHEBI:35235"/>
        <dbReference type="ChEBI" id="CHEBI:136856"/>
    </reaction>
</comment>
<dbReference type="InterPro" id="IPR000634">
    <property type="entry name" value="Ser/Thr_deHydtase_PyrdxlP-BS"/>
</dbReference>
<evidence type="ECO:0000256" key="3">
    <source>
        <dbReference type="ARBA" id="ARBA00004962"/>
    </source>
</evidence>
<evidence type="ECO:0000256" key="6">
    <source>
        <dbReference type="ARBA" id="ARBA00022679"/>
    </source>
</evidence>
<evidence type="ECO:0000256" key="9">
    <source>
        <dbReference type="ARBA" id="ARBA00023128"/>
    </source>
</evidence>